<evidence type="ECO:0000256" key="2">
    <source>
        <dbReference type="ARBA" id="ARBA00011902"/>
    </source>
</evidence>
<evidence type="ECO:0000256" key="13">
    <source>
        <dbReference type="ARBA" id="ARBA00023170"/>
    </source>
</evidence>
<evidence type="ECO:0000256" key="5">
    <source>
        <dbReference type="ARBA" id="ARBA00022692"/>
    </source>
</evidence>
<dbReference type="InterPro" id="IPR001245">
    <property type="entry name" value="Ser-Thr/Tyr_kinase_cat_dom"/>
</dbReference>
<dbReference type="RefSeq" id="XP_066914513.1">
    <property type="nucleotide sequence ID" value="XM_067058412.1"/>
</dbReference>
<dbReference type="Gene3D" id="2.60.40.2170">
    <property type="entry name" value="Wnt, WIF domain"/>
    <property type="match status" value="1"/>
</dbReference>
<dbReference type="Pfam" id="PF02019">
    <property type="entry name" value="WIF"/>
    <property type="match status" value="1"/>
</dbReference>
<keyword evidence="20" id="KW-1185">Reference proteome</keyword>
<dbReference type="Gene3D" id="3.30.200.20">
    <property type="entry name" value="Phosphorylase Kinase, domain 1"/>
    <property type="match status" value="1"/>
</dbReference>
<evidence type="ECO:0000256" key="9">
    <source>
        <dbReference type="ARBA" id="ARBA00022840"/>
    </source>
</evidence>
<feature type="transmembrane region" description="Helical" evidence="16">
    <location>
        <begin position="6"/>
        <end position="25"/>
    </location>
</feature>
<dbReference type="GO" id="GO:0007409">
    <property type="term" value="P:axonogenesis"/>
    <property type="evidence" value="ECO:0007669"/>
    <property type="project" value="TreeGrafter"/>
</dbReference>
<keyword evidence="5 16" id="KW-0812">Transmembrane</keyword>
<dbReference type="Pfam" id="PF07714">
    <property type="entry name" value="PK_Tyr_Ser-Thr"/>
    <property type="match status" value="1"/>
</dbReference>
<evidence type="ECO:0000256" key="8">
    <source>
        <dbReference type="ARBA" id="ARBA00022777"/>
    </source>
</evidence>
<sequence length="558" mass="63147">MSVYYFLIIVLYSCPLVNSSIDLYLSQEETQRILGFNGELFYIRDGVTNHNAVAFQLPIPHTVDIIKIKWQYKNAASFIDAYYEKKIKASNESVLVPATDLDDRGRVPRHSLGDFLLNMTCLPTITGESLVNLRLNITVITAGQAQQYPLDFNFQKFCLEDVNSKDERKEDGAGNDLSHGEEAKDKEKNKTSVFYMAVGVIFSLLLLIATAVCFLHIRAIPKNEDENLLLNQVDGSVHNSTAGVNHPPQKSTAIPEALRKVRAEQQLKEMLYNMKDFAVRRHFVSIGNAMQEGSFGRMFMGTLVSAESGEEFKVIIKTVTEQASTEQLLLFLAEACMLKRTTHHQVSSPINICSDGPTPLVIYPFMNRGNLKNYLRLTRTAEPLSRPLTTRDIVNIASQLARGLNYLSRRRLIHKDVATRNCVVDEELNVKIADNALSRDFFPGDYHCLGDNENRPVRWMATECLECFEYSPASDVWSYGVLLWELCSLAQTPYASVDPFEMLTYLKSGLRLPQPENCPDDFFTVMACCWALSPDDRPHFQQIMVCLDAFLQKLNAFI</sequence>
<proteinExistence type="predicted"/>
<feature type="transmembrane region" description="Helical" evidence="16">
    <location>
        <begin position="193"/>
        <end position="217"/>
    </location>
</feature>
<dbReference type="InterPro" id="IPR000719">
    <property type="entry name" value="Prot_kinase_dom"/>
</dbReference>
<dbReference type="InterPro" id="IPR011009">
    <property type="entry name" value="Kinase-like_dom_sf"/>
</dbReference>
<feature type="domain" description="WIF" evidence="18">
    <location>
        <begin position="23"/>
        <end position="158"/>
    </location>
</feature>
<dbReference type="GO" id="GO:0004714">
    <property type="term" value="F:transmembrane receptor protein tyrosine kinase activity"/>
    <property type="evidence" value="ECO:0007669"/>
    <property type="project" value="UniProtKB-EC"/>
</dbReference>
<dbReference type="GO" id="GO:0005886">
    <property type="term" value="C:plasma membrane"/>
    <property type="evidence" value="ECO:0007669"/>
    <property type="project" value="TreeGrafter"/>
</dbReference>
<dbReference type="RefSeq" id="XP_066914514.1">
    <property type="nucleotide sequence ID" value="XM_067058413.1"/>
</dbReference>
<dbReference type="GO" id="GO:0051897">
    <property type="term" value="P:positive regulation of phosphatidylinositol 3-kinase/protein kinase B signal transduction"/>
    <property type="evidence" value="ECO:0007669"/>
    <property type="project" value="TreeGrafter"/>
</dbReference>
<reference evidence="19" key="1">
    <citation type="submission" date="2021-01" db="UniProtKB">
        <authorList>
            <consortium name="EnsemblMetazoa"/>
        </authorList>
    </citation>
    <scope>IDENTIFICATION</scope>
</reference>
<evidence type="ECO:0000256" key="10">
    <source>
        <dbReference type="ARBA" id="ARBA00022989"/>
    </source>
</evidence>
<dbReference type="PRINTS" id="PR00109">
    <property type="entry name" value="TYRKINASE"/>
</dbReference>
<comment type="subcellular location">
    <subcellularLocation>
        <location evidence="1">Membrane</location>
        <topology evidence="1">Single-pass membrane protein</topology>
    </subcellularLocation>
</comment>
<protein>
    <recommendedName>
        <fullName evidence="2">receptor protein-tyrosine kinase</fullName>
        <ecNumber evidence="2">2.7.10.1</ecNumber>
    </recommendedName>
</protein>
<evidence type="ECO:0000256" key="1">
    <source>
        <dbReference type="ARBA" id="ARBA00004167"/>
    </source>
</evidence>
<keyword evidence="9" id="KW-0067">ATP-binding</keyword>
<keyword evidence="10 16" id="KW-1133">Transmembrane helix</keyword>
<dbReference type="GO" id="GO:0010976">
    <property type="term" value="P:positive regulation of neuron projection development"/>
    <property type="evidence" value="ECO:0007669"/>
    <property type="project" value="TreeGrafter"/>
</dbReference>
<dbReference type="AlphaFoldDB" id="A0A7M5V1J4"/>
<evidence type="ECO:0000256" key="11">
    <source>
        <dbReference type="ARBA" id="ARBA00023136"/>
    </source>
</evidence>
<organism evidence="19 20">
    <name type="scientific">Clytia hemisphaerica</name>
    <dbReference type="NCBI Taxonomy" id="252671"/>
    <lineage>
        <taxon>Eukaryota</taxon>
        <taxon>Metazoa</taxon>
        <taxon>Cnidaria</taxon>
        <taxon>Hydrozoa</taxon>
        <taxon>Hydroidolina</taxon>
        <taxon>Leptothecata</taxon>
        <taxon>Obeliida</taxon>
        <taxon>Clytiidae</taxon>
        <taxon>Clytia</taxon>
    </lineage>
</organism>
<dbReference type="GO" id="GO:0005524">
    <property type="term" value="F:ATP binding"/>
    <property type="evidence" value="ECO:0007669"/>
    <property type="project" value="UniProtKB-KW"/>
</dbReference>
<keyword evidence="11 16" id="KW-0472">Membrane</keyword>
<keyword evidence="12" id="KW-0829">Tyrosine-protein kinase</keyword>
<evidence type="ECO:0000256" key="14">
    <source>
        <dbReference type="ARBA" id="ARBA00023180"/>
    </source>
</evidence>
<dbReference type="PROSITE" id="PS00109">
    <property type="entry name" value="PROTEIN_KINASE_TYR"/>
    <property type="match status" value="1"/>
</dbReference>
<dbReference type="PROSITE" id="PS50814">
    <property type="entry name" value="WIF"/>
    <property type="match status" value="1"/>
</dbReference>
<dbReference type="FunFam" id="1.10.510.10:FF:000165">
    <property type="entry name" value="Tyrosine-protein kinase RYK"/>
    <property type="match status" value="1"/>
</dbReference>
<evidence type="ECO:0000256" key="16">
    <source>
        <dbReference type="SAM" id="Phobius"/>
    </source>
</evidence>
<dbReference type="Gene3D" id="1.10.510.10">
    <property type="entry name" value="Transferase(Phosphotransferase) domain 1"/>
    <property type="match status" value="1"/>
</dbReference>
<evidence type="ECO:0000256" key="4">
    <source>
        <dbReference type="ARBA" id="ARBA00022679"/>
    </source>
</evidence>
<dbReference type="GO" id="GO:0007169">
    <property type="term" value="P:cell surface receptor protein tyrosine kinase signaling pathway"/>
    <property type="evidence" value="ECO:0007669"/>
    <property type="project" value="TreeGrafter"/>
</dbReference>
<dbReference type="GO" id="GO:0043235">
    <property type="term" value="C:receptor complex"/>
    <property type="evidence" value="ECO:0007669"/>
    <property type="project" value="TreeGrafter"/>
</dbReference>
<evidence type="ECO:0000256" key="15">
    <source>
        <dbReference type="SAM" id="MobiDB-lite"/>
    </source>
</evidence>
<accession>A0A7M5V1J4</accession>
<keyword evidence="14" id="KW-0325">Glycoprotein</keyword>
<name>A0A7M5V1J4_9CNID</name>
<keyword evidence="6" id="KW-0732">Signal</keyword>
<evidence type="ECO:0000256" key="3">
    <source>
        <dbReference type="ARBA" id="ARBA00022553"/>
    </source>
</evidence>
<keyword evidence="3" id="KW-0597">Phosphoprotein</keyword>
<dbReference type="InterPro" id="IPR008266">
    <property type="entry name" value="Tyr_kinase_AS"/>
</dbReference>
<dbReference type="EnsemblMetazoa" id="CLYHEMT001878.3">
    <property type="protein sequence ID" value="CLYHEMP001878.3"/>
    <property type="gene ID" value="CLYHEMG001878"/>
</dbReference>
<feature type="domain" description="Protein kinase" evidence="17">
    <location>
        <begin position="284"/>
        <end position="551"/>
    </location>
</feature>
<dbReference type="EC" id="2.7.10.1" evidence="2"/>
<keyword evidence="7" id="KW-0547">Nucleotide-binding</keyword>
<dbReference type="PROSITE" id="PS50011">
    <property type="entry name" value="PROTEIN_KINASE_DOM"/>
    <property type="match status" value="1"/>
</dbReference>
<keyword evidence="8" id="KW-0418">Kinase</keyword>
<dbReference type="PANTHER" id="PTHR24416">
    <property type="entry name" value="TYROSINE-PROTEIN KINASE RECEPTOR"/>
    <property type="match status" value="1"/>
</dbReference>
<dbReference type="GeneID" id="136801753"/>
<dbReference type="InterPro" id="IPR003306">
    <property type="entry name" value="WIF"/>
</dbReference>
<dbReference type="SUPFAM" id="SSF56112">
    <property type="entry name" value="Protein kinase-like (PK-like)"/>
    <property type="match status" value="1"/>
</dbReference>
<keyword evidence="4" id="KW-0808">Transferase</keyword>
<evidence type="ECO:0000256" key="6">
    <source>
        <dbReference type="ARBA" id="ARBA00022729"/>
    </source>
</evidence>
<evidence type="ECO:0000256" key="7">
    <source>
        <dbReference type="ARBA" id="ARBA00022741"/>
    </source>
</evidence>
<dbReference type="InterPro" id="IPR050122">
    <property type="entry name" value="RTK"/>
</dbReference>
<evidence type="ECO:0000313" key="19">
    <source>
        <dbReference type="EnsemblMetazoa" id="CLYHEMP001878.3"/>
    </source>
</evidence>
<dbReference type="SMART" id="SM00469">
    <property type="entry name" value="WIF"/>
    <property type="match status" value="1"/>
</dbReference>
<dbReference type="PANTHER" id="PTHR24416:SF349">
    <property type="entry name" value="TYROSINE-PROTEIN KINASE RYK"/>
    <property type="match status" value="1"/>
</dbReference>
<dbReference type="Proteomes" id="UP000594262">
    <property type="component" value="Unplaced"/>
</dbReference>
<dbReference type="OrthoDB" id="4062651at2759"/>
<feature type="region of interest" description="Disordered" evidence="15">
    <location>
        <begin position="165"/>
        <end position="184"/>
    </location>
</feature>
<evidence type="ECO:0000259" key="17">
    <source>
        <dbReference type="PROSITE" id="PS50011"/>
    </source>
</evidence>
<dbReference type="InterPro" id="IPR038677">
    <property type="entry name" value="WIF_sf"/>
</dbReference>
<evidence type="ECO:0000313" key="20">
    <source>
        <dbReference type="Proteomes" id="UP000594262"/>
    </source>
</evidence>
<evidence type="ECO:0000256" key="12">
    <source>
        <dbReference type="ARBA" id="ARBA00023137"/>
    </source>
</evidence>
<evidence type="ECO:0000259" key="18">
    <source>
        <dbReference type="PROSITE" id="PS50814"/>
    </source>
</evidence>
<keyword evidence="13" id="KW-0675">Receptor</keyword>